<sequence>MAGLVPAIHDFCCRPAEMKGVDARHKGGHDDLWAFPSAASAPIALNVIPGERSEGRGSRLPFLVPNHPFPGPPSLGLRPPRG</sequence>
<evidence type="ECO:0000313" key="2">
    <source>
        <dbReference type="EMBL" id="QCK87721.1"/>
    </source>
</evidence>
<gene>
    <name evidence="2" type="ORF">E8L99_19165</name>
</gene>
<dbReference type="OrthoDB" id="8256430at2"/>
<dbReference type="KEGG" id="paqt:E8L99_19165"/>
<reference evidence="2 3" key="1">
    <citation type="submission" date="2019-04" db="EMBL/GenBank/DDBJ databases">
        <title>Phreatobacter aquaticus sp. nov.</title>
        <authorList>
            <person name="Choi A."/>
            <person name="Baek K."/>
        </authorList>
    </citation>
    <scope>NUCLEOTIDE SEQUENCE [LARGE SCALE GENOMIC DNA]</scope>
    <source>
        <strain evidence="2 3">NMCR1094</strain>
    </source>
</reference>
<dbReference type="AlphaFoldDB" id="A0A4D7QMH9"/>
<protein>
    <submittedName>
        <fullName evidence="2">Uncharacterized protein</fullName>
    </submittedName>
</protein>
<dbReference type="Proteomes" id="UP000298588">
    <property type="component" value="Chromosome"/>
</dbReference>
<accession>A0A4D7QMH9</accession>
<dbReference type="EMBL" id="CP039865">
    <property type="protein sequence ID" value="QCK87721.1"/>
    <property type="molecule type" value="Genomic_DNA"/>
</dbReference>
<evidence type="ECO:0000313" key="3">
    <source>
        <dbReference type="Proteomes" id="UP000298588"/>
    </source>
</evidence>
<keyword evidence="3" id="KW-1185">Reference proteome</keyword>
<name>A0A4D7QMH9_9HYPH</name>
<organism evidence="2 3">
    <name type="scientific">Phreatobacter aquaticus</name>
    <dbReference type="NCBI Taxonomy" id="2570229"/>
    <lineage>
        <taxon>Bacteria</taxon>
        <taxon>Pseudomonadati</taxon>
        <taxon>Pseudomonadota</taxon>
        <taxon>Alphaproteobacteria</taxon>
        <taxon>Hyphomicrobiales</taxon>
        <taxon>Phreatobacteraceae</taxon>
        <taxon>Phreatobacter</taxon>
    </lineage>
</organism>
<feature type="region of interest" description="Disordered" evidence="1">
    <location>
        <begin position="52"/>
        <end position="82"/>
    </location>
</feature>
<proteinExistence type="predicted"/>
<evidence type="ECO:0000256" key="1">
    <source>
        <dbReference type="SAM" id="MobiDB-lite"/>
    </source>
</evidence>